<name>A0ABV9CZJ7_9GAMM</name>
<dbReference type="SMART" id="SM00822">
    <property type="entry name" value="PKS_KR"/>
    <property type="match status" value="1"/>
</dbReference>
<protein>
    <submittedName>
        <fullName evidence="5">SDR family oxidoreductase</fullName>
        <ecNumber evidence="5">1.-.-.-</ecNumber>
    </submittedName>
</protein>
<sequence length="244" mass="26366">MELRNLTDSVAVITGASSGIGQAAAKMLAEEGVNVVLVARSADKLEMLAKRIGARARVHVADVADPDAMADVFAAVEREFGGLDLLFNNAGVGYNNRFEESTHEEWRATIDANLYGVLNCTQRAIPLMRGREGAMISSVSSVGGRYGIAGWSVYNATKFAVVGFHDALRKELGEDGIRVSLIEPGATYTNWGYNVPDEQMQQRRDSVQALHAEDIASALVYGFAQPGHVNLQELLVMPTRQVSP</sequence>
<feature type="domain" description="Ketoreductase" evidence="4">
    <location>
        <begin position="9"/>
        <end position="185"/>
    </location>
</feature>
<dbReference type="PRINTS" id="PR00081">
    <property type="entry name" value="GDHRDH"/>
</dbReference>
<evidence type="ECO:0000256" key="2">
    <source>
        <dbReference type="ARBA" id="ARBA00023002"/>
    </source>
</evidence>
<organism evidence="5 6">
    <name type="scientific">Chromohalobacter sarecensis</name>
    <dbReference type="NCBI Taxonomy" id="245294"/>
    <lineage>
        <taxon>Bacteria</taxon>
        <taxon>Pseudomonadati</taxon>
        <taxon>Pseudomonadota</taxon>
        <taxon>Gammaproteobacteria</taxon>
        <taxon>Oceanospirillales</taxon>
        <taxon>Halomonadaceae</taxon>
        <taxon>Chromohalobacter</taxon>
    </lineage>
</organism>
<evidence type="ECO:0000259" key="4">
    <source>
        <dbReference type="SMART" id="SM00822"/>
    </source>
</evidence>
<dbReference type="GO" id="GO:0016491">
    <property type="term" value="F:oxidoreductase activity"/>
    <property type="evidence" value="ECO:0007669"/>
    <property type="project" value="UniProtKB-KW"/>
</dbReference>
<dbReference type="CDD" id="cd05233">
    <property type="entry name" value="SDR_c"/>
    <property type="match status" value="1"/>
</dbReference>
<dbReference type="Gene3D" id="3.40.50.720">
    <property type="entry name" value="NAD(P)-binding Rossmann-like Domain"/>
    <property type="match status" value="1"/>
</dbReference>
<dbReference type="SUPFAM" id="SSF51735">
    <property type="entry name" value="NAD(P)-binding Rossmann-fold domains"/>
    <property type="match status" value="1"/>
</dbReference>
<accession>A0ABV9CZJ7</accession>
<evidence type="ECO:0000256" key="3">
    <source>
        <dbReference type="RuleBase" id="RU000363"/>
    </source>
</evidence>
<dbReference type="PANTHER" id="PTHR44196:SF1">
    <property type="entry name" value="DEHYDROGENASE_REDUCTASE SDR FAMILY MEMBER 7B"/>
    <property type="match status" value="1"/>
</dbReference>
<dbReference type="EC" id="1.-.-.-" evidence="5"/>
<evidence type="ECO:0000256" key="1">
    <source>
        <dbReference type="ARBA" id="ARBA00006484"/>
    </source>
</evidence>
<dbReference type="InterPro" id="IPR002347">
    <property type="entry name" value="SDR_fam"/>
</dbReference>
<dbReference type="EMBL" id="JBHSEU010000010">
    <property type="protein sequence ID" value="MFC4538381.1"/>
    <property type="molecule type" value="Genomic_DNA"/>
</dbReference>
<dbReference type="Proteomes" id="UP001596030">
    <property type="component" value="Unassembled WGS sequence"/>
</dbReference>
<dbReference type="PROSITE" id="PS00061">
    <property type="entry name" value="ADH_SHORT"/>
    <property type="match status" value="1"/>
</dbReference>
<dbReference type="InterPro" id="IPR036291">
    <property type="entry name" value="NAD(P)-bd_dom_sf"/>
</dbReference>
<comment type="caution">
    <text evidence="5">The sequence shown here is derived from an EMBL/GenBank/DDBJ whole genome shotgun (WGS) entry which is preliminary data.</text>
</comment>
<evidence type="ECO:0000313" key="5">
    <source>
        <dbReference type="EMBL" id="MFC4538381.1"/>
    </source>
</evidence>
<keyword evidence="6" id="KW-1185">Reference proteome</keyword>
<evidence type="ECO:0000313" key="6">
    <source>
        <dbReference type="Proteomes" id="UP001596030"/>
    </source>
</evidence>
<dbReference type="PRINTS" id="PR00080">
    <property type="entry name" value="SDRFAMILY"/>
</dbReference>
<proteinExistence type="inferred from homology"/>
<dbReference type="RefSeq" id="WP_246967889.1">
    <property type="nucleotide sequence ID" value="NZ_JAKGAN010000001.1"/>
</dbReference>
<dbReference type="InterPro" id="IPR020904">
    <property type="entry name" value="Sc_DH/Rdtase_CS"/>
</dbReference>
<dbReference type="InterPro" id="IPR057326">
    <property type="entry name" value="KR_dom"/>
</dbReference>
<dbReference type="PANTHER" id="PTHR44196">
    <property type="entry name" value="DEHYDROGENASE/REDUCTASE SDR FAMILY MEMBER 7B"/>
    <property type="match status" value="1"/>
</dbReference>
<gene>
    <name evidence="5" type="ORF">ACFO0U_06280</name>
</gene>
<dbReference type="Pfam" id="PF00106">
    <property type="entry name" value="adh_short"/>
    <property type="match status" value="1"/>
</dbReference>
<comment type="similarity">
    <text evidence="1 3">Belongs to the short-chain dehydrogenases/reductases (SDR) family.</text>
</comment>
<keyword evidence="2 5" id="KW-0560">Oxidoreductase</keyword>
<reference evidence="6" key="1">
    <citation type="journal article" date="2019" name="Int. J. Syst. Evol. Microbiol.">
        <title>The Global Catalogue of Microorganisms (GCM) 10K type strain sequencing project: providing services to taxonomists for standard genome sequencing and annotation.</title>
        <authorList>
            <consortium name="The Broad Institute Genomics Platform"/>
            <consortium name="The Broad Institute Genome Sequencing Center for Infectious Disease"/>
            <person name="Wu L."/>
            <person name="Ma J."/>
        </authorList>
    </citation>
    <scope>NUCLEOTIDE SEQUENCE [LARGE SCALE GENOMIC DNA]</scope>
    <source>
        <strain evidence="6">CGMCC 1.12121</strain>
    </source>
</reference>